<dbReference type="InterPro" id="IPR053007">
    <property type="entry name" value="CYP450_monoxygenase_sec-met"/>
</dbReference>
<gene>
    <name evidence="10" type="ORF">O9K51_07177</name>
</gene>
<dbReference type="PANTHER" id="PTHR47582:SF1">
    <property type="entry name" value="P450, PUTATIVE (EUROFUNG)-RELATED"/>
    <property type="match status" value="1"/>
</dbReference>
<dbReference type="GO" id="GO:0016705">
    <property type="term" value="F:oxidoreductase activity, acting on paired donors, with incorporation or reduction of molecular oxygen"/>
    <property type="evidence" value="ECO:0007669"/>
    <property type="project" value="InterPro"/>
</dbReference>
<feature type="binding site" description="axial binding residue" evidence="6">
    <location>
        <position position="507"/>
    </location>
    <ligand>
        <name>heme</name>
        <dbReference type="ChEBI" id="CHEBI:30413"/>
    </ligand>
    <ligandPart>
        <name>Fe</name>
        <dbReference type="ChEBI" id="CHEBI:18248"/>
    </ligandPart>
</feature>
<organism evidence="10 11">
    <name type="scientific">Purpureocillium lavendulum</name>
    <dbReference type="NCBI Taxonomy" id="1247861"/>
    <lineage>
        <taxon>Eukaryota</taxon>
        <taxon>Fungi</taxon>
        <taxon>Dikarya</taxon>
        <taxon>Ascomycota</taxon>
        <taxon>Pezizomycotina</taxon>
        <taxon>Sordariomycetes</taxon>
        <taxon>Hypocreomycetidae</taxon>
        <taxon>Hypocreales</taxon>
        <taxon>Ophiocordycipitaceae</taxon>
        <taxon>Purpureocillium</taxon>
    </lineage>
</organism>
<evidence type="ECO:0000313" key="11">
    <source>
        <dbReference type="Proteomes" id="UP001163105"/>
    </source>
</evidence>
<feature type="compositionally biased region" description="Low complexity" evidence="8">
    <location>
        <begin position="477"/>
        <end position="487"/>
    </location>
</feature>
<dbReference type="AlphaFoldDB" id="A0AB34FLI3"/>
<keyword evidence="7" id="KW-0560">Oxidoreductase</keyword>
<dbReference type="Proteomes" id="UP001163105">
    <property type="component" value="Unassembled WGS sequence"/>
</dbReference>
<keyword evidence="9" id="KW-0472">Membrane</keyword>
<dbReference type="GO" id="GO:0020037">
    <property type="term" value="F:heme binding"/>
    <property type="evidence" value="ECO:0007669"/>
    <property type="project" value="InterPro"/>
</dbReference>
<dbReference type="SUPFAM" id="SSF48264">
    <property type="entry name" value="Cytochrome P450"/>
    <property type="match status" value="1"/>
</dbReference>
<keyword evidence="9" id="KW-1133">Transmembrane helix</keyword>
<sequence>MNGSSRLEHPFDAVETMEHGVPTGGFVGTLLKSSALTTLVVMIILSIWLVLTVTGWLLSPPHDPREPPILKSKVPILGHVFNILRFQGEFHSVLRKANPVVPLATLPMLNGKAYTIFEPDLIHAILRSKSASFEPYIVHLVHTTFDLTDEAFTKVVEDHELLPDLTDAIHRGFQHNPLRSMTRRLLGTISDKLDSIGDEGRGVGSVDLGQEKSISGGLEVRNFFLWCRDLMTLSTTKALYGDSDPFSKDQRLISLLWDFENAIPSFVSSTFPSITVPKGFRARKILYEVMGKYYSDRLDLVDPTTSVLIEERAQTLRRHGFNGEEIAKMETIQAVIATTNAIPTFFWMLIFILSRPGLFARLRQELEAAITFEPVSSDTAPTAQRTATLDVARFEEQLPLMASSYRETLRLINHAVSMRRVTSDISLTAANGNTYLLKEGVDIQMSAGVTHCDTGIWGPDASEFKAERFLPTKEHGSSGTQRTSQSSDVERSRKIAFFPFGGGKHLCPGRHLAFEEILGFVSLMLLRTDLEPLGMRFEDVKMEGAKLTAASCKPLNSGAGLGARIKRRRGWENTRIALRYG</sequence>
<feature type="region of interest" description="Disordered" evidence="8">
    <location>
        <begin position="470"/>
        <end position="490"/>
    </location>
</feature>
<keyword evidence="5 7" id="KW-0503">Monooxygenase</keyword>
<dbReference type="InterPro" id="IPR002403">
    <property type="entry name" value="Cyt_P450_E_grp-IV"/>
</dbReference>
<dbReference type="PROSITE" id="PS00086">
    <property type="entry name" value="CYTOCHROME_P450"/>
    <property type="match status" value="1"/>
</dbReference>
<keyword evidence="9" id="KW-0812">Transmembrane</keyword>
<protein>
    <submittedName>
        <fullName evidence="10">3-hydroxybutyryl dehydrogenase</fullName>
    </submittedName>
</protein>
<keyword evidence="4 6" id="KW-0408">Iron</keyword>
<name>A0AB34FLI3_9HYPO</name>
<evidence type="ECO:0000256" key="5">
    <source>
        <dbReference type="ARBA" id="ARBA00023033"/>
    </source>
</evidence>
<dbReference type="Pfam" id="PF00067">
    <property type="entry name" value="p450"/>
    <property type="match status" value="1"/>
</dbReference>
<proteinExistence type="inferred from homology"/>
<evidence type="ECO:0000256" key="6">
    <source>
        <dbReference type="PIRSR" id="PIRSR602403-1"/>
    </source>
</evidence>
<dbReference type="PANTHER" id="PTHR47582">
    <property type="entry name" value="P450, PUTATIVE (EUROFUNG)-RELATED"/>
    <property type="match status" value="1"/>
</dbReference>
<evidence type="ECO:0000313" key="10">
    <source>
        <dbReference type="EMBL" id="KAJ6439292.1"/>
    </source>
</evidence>
<evidence type="ECO:0000256" key="7">
    <source>
        <dbReference type="RuleBase" id="RU000461"/>
    </source>
</evidence>
<comment type="cofactor">
    <cofactor evidence="1 6">
        <name>heme</name>
        <dbReference type="ChEBI" id="CHEBI:30413"/>
    </cofactor>
</comment>
<evidence type="ECO:0000256" key="2">
    <source>
        <dbReference type="ARBA" id="ARBA00010617"/>
    </source>
</evidence>
<dbReference type="InterPro" id="IPR017972">
    <property type="entry name" value="Cyt_P450_CS"/>
</dbReference>
<accession>A0AB34FLI3</accession>
<comment type="caution">
    <text evidence="10">The sequence shown here is derived from an EMBL/GenBank/DDBJ whole genome shotgun (WGS) entry which is preliminary data.</text>
</comment>
<dbReference type="GO" id="GO:0005506">
    <property type="term" value="F:iron ion binding"/>
    <property type="evidence" value="ECO:0007669"/>
    <property type="project" value="InterPro"/>
</dbReference>
<dbReference type="PRINTS" id="PR00465">
    <property type="entry name" value="EP450IV"/>
</dbReference>
<feature type="transmembrane region" description="Helical" evidence="9">
    <location>
        <begin position="36"/>
        <end position="58"/>
    </location>
</feature>
<dbReference type="EMBL" id="JAQHRD010000006">
    <property type="protein sequence ID" value="KAJ6439292.1"/>
    <property type="molecule type" value="Genomic_DNA"/>
</dbReference>
<keyword evidence="6 7" id="KW-0349">Heme</keyword>
<evidence type="ECO:0000256" key="8">
    <source>
        <dbReference type="SAM" id="MobiDB-lite"/>
    </source>
</evidence>
<keyword evidence="3 6" id="KW-0479">Metal-binding</keyword>
<comment type="similarity">
    <text evidence="2 7">Belongs to the cytochrome P450 family.</text>
</comment>
<evidence type="ECO:0000256" key="3">
    <source>
        <dbReference type="ARBA" id="ARBA00022723"/>
    </source>
</evidence>
<evidence type="ECO:0000256" key="4">
    <source>
        <dbReference type="ARBA" id="ARBA00023004"/>
    </source>
</evidence>
<dbReference type="InterPro" id="IPR036396">
    <property type="entry name" value="Cyt_P450_sf"/>
</dbReference>
<dbReference type="Gene3D" id="1.10.630.10">
    <property type="entry name" value="Cytochrome P450"/>
    <property type="match status" value="1"/>
</dbReference>
<dbReference type="InterPro" id="IPR001128">
    <property type="entry name" value="Cyt_P450"/>
</dbReference>
<reference evidence="10" key="1">
    <citation type="submission" date="2023-01" db="EMBL/GenBank/DDBJ databases">
        <title>The growth and conidiation of Purpureocillium lavendulum are regulated by nitrogen source and histone H3K14 acetylation.</title>
        <authorList>
            <person name="Tang P."/>
            <person name="Han J."/>
            <person name="Zhang C."/>
            <person name="Tang P."/>
            <person name="Qi F."/>
            <person name="Zhang K."/>
            <person name="Liang L."/>
        </authorList>
    </citation>
    <scope>NUCLEOTIDE SEQUENCE</scope>
    <source>
        <strain evidence="10">YMF1.00683</strain>
    </source>
</reference>
<evidence type="ECO:0000256" key="1">
    <source>
        <dbReference type="ARBA" id="ARBA00001971"/>
    </source>
</evidence>
<dbReference type="CDD" id="cd11040">
    <property type="entry name" value="CYP7_CYP8-like"/>
    <property type="match status" value="1"/>
</dbReference>
<evidence type="ECO:0000256" key="9">
    <source>
        <dbReference type="SAM" id="Phobius"/>
    </source>
</evidence>
<keyword evidence="11" id="KW-1185">Reference proteome</keyword>
<dbReference type="GO" id="GO:0004497">
    <property type="term" value="F:monooxygenase activity"/>
    <property type="evidence" value="ECO:0007669"/>
    <property type="project" value="UniProtKB-KW"/>
</dbReference>